<protein>
    <recommendedName>
        <fullName evidence="2">DUF362 domain-containing protein</fullName>
    </recommendedName>
</protein>
<dbReference type="PROSITE" id="PS51318">
    <property type="entry name" value="TAT"/>
    <property type="match status" value="1"/>
</dbReference>
<reference evidence="4" key="1">
    <citation type="journal article" date="2015" name="Genome Announc.">
        <title>Draft Genome Sequence of an Anaerobic Ammonium-Oxidizing Bacterium, "Candidatus Brocadia sinica".</title>
        <authorList>
            <person name="Oshiki M."/>
            <person name="Shinyako-Hata K."/>
            <person name="Satoh H."/>
            <person name="Okabe S."/>
        </authorList>
    </citation>
    <scope>NUCLEOTIDE SEQUENCE [LARGE SCALE GENOMIC DNA]</scope>
    <source>
        <strain evidence="4">JPN1</strain>
    </source>
</reference>
<dbReference type="Pfam" id="PF10518">
    <property type="entry name" value="TAT_signal"/>
    <property type="match status" value="1"/>
</dbReference>
<evidence type="ECO:0000313" key="3">
    <source>
        <dbReference type="EMBL" id="GAN34483.1"/>
    </source>
</evidence>
<proteinExistence type="predicted"/>
<keyword evidence="1" id="KW-0472">Membrane</keyword>
<accession>A0ABQ0K0P0</accession>
<dbReference type="Pfam" id="PF04015">
    <property type="entry name" value="DUF362"/>
    <property type="match status" value="1"/>
</dbReference>
<evidence type="ECO:0000313" key="4">
    <source>
        <dbReference type="Proteomes" id="UP000032309"/>
    </source>
</evidence>
<dbReference type="Proteomes" id="UP000032309">
    <property type="component" value="Unassembled WGS sequence"/>
</dbReference>
<dbReference type="InterPro" id="IPR006311">
    <property type="entry name" value="TAT_signal"/>
</dbReference>
<feature type="transmembrane region" description="Helical" evidence="1">
    <location>
        <begin position="12"/>
        <end position="31"/>
    </location>
</feature>
<dbReference type="InterPro" id="IPR019546">
    <property type="entry name" value="TAT_signal_bac_arc"/>
</dbReference>
<keyword evidence="4" id="KW-1185">Reference proteome</keyword>
<evidence type="ECO:0000256" key="1">
    <source>
        <dbReference type="SAM" id="Phobius"/>
    </source>
</evidence>
<evidence type="ECO:0000259" key="2">
    <source>
        <dbReference type="Pfam" id="PF04015"/>
    </source>
</evidence>
<dbReference type="EMBL" id="BAFN01000001">
    <property type="protein sequence ID" value="GAN34483.1"/>
    <property type="molecule type" value="Genomic_DNA"/>
</dbReference>
<dbReference type="InterPro" id="IPR007160">
    <property type="entry name" value="DUF362"/>
</dbReference>
<gene>
    <name evidence="3" type="ORF">BROSI_A3020</name>
</gene>
<feature type="domain" description="DUF362" evidence="2">
    <location>
        <begin position="91"/>
        <end position="294"/>
    </location>
</feature>
<dbReference type="RefSeq" id="WP_052564485.1">
    <property type="nucleotide sequence ID" value="NZ_BAFN01000001.1"/>
</dbReference>
<keyword evidence="1" id="KW-1133">Transmembrane helix</keyword>
<keyword evidence="1" id="KW-0812">Transmembrane</keyword>
<sequence length="330" mass="36257">MPSDTKISRRTFLKTSIAVGAGIYGVSYLGAIKRSPAVKKFKEHHLKPGLVVVHGNVSDLADEPVTIKEMVRRAMNALGGMDKLVSKGDRVIIKPNIAWNQRPEFAANTNPYVVAALVELCREAGASRVKIMDHTCSSNPEPSYNNSGIATAARHAGAEVTYLDKNRFQEFTIPDGKILKSWPFYEEMVYANEVDVLINVPIAKQHGTSRLSMGLKNVFGMIGGDRGSLHTDIHPKIADLNKFLKVDLTVLDAFRILKNHGPTGGRLDDVDNSAERARRIIVSTDPVAADAYGATLFGMQPTDVGYIRESHEQGLGEINYRLKGFEEIQV</sequence>
<organism evidence="3 4">
    <name type="scientific">Candidatus Brocadia sinica JPN1</name>
    <dbReference type="NCBI Taxonomy" id="1197129"/>
    <lineage>
        <taxon>Bacteria</taxon>
        <taxon>Pseudomonadati</taxon>
        <taxon>Planctomycetota</taxon>
        <taxon>Candidatus Brocadiia</taxon>
        <taxon>Candidatus Brocadiales</taxon>
        <taxon>Candidatus Brocadiaceae</taxon>
        <taxon>Candidatus Brocadia</taxon>
    </lineage>
</organism>
<comment type="caution">
    <text evidence="3">The sequence shown here is derived from an EMBL/GenBank/DDBJ whole genome shotgun (WGS) entry which is preliminary data.</text>
</comment>
<name>A0ABQ0K0P0_9BACT</name>